<sequence>MRKSKSSCPHEQIWECGQQIKAQSPPRQSLAAILSLQQSPEQFPLLTLHSPVSLESLRSSPRYGAMRSIKLLTPGWEISIFAARLHPKDLDSVPVTLTLLINH</sequence>
<evidence type="ECO:0000313" key="2">
    <source>
        <dbReference type="Proteomes" id="UP001279734"/>
    </source>
</evidence>
<dbReference type="Proteomes" id="UP001279734">
    <property type="component" value="Unassembled WGS sequence"/>
</dbReference>
<gene>
    <name evidence="1" type="ORF">Nepgr_022418</name>
</gene>
<reference evidence="1" key="1">
    <citation type="submission" date="2023-05" db="EMBL/GenBank/DDBJ databases">
        <title>Nepenthes gracilis genome sequencing.</title>
        <authorList>
            <person name="Fukushima K."/>
        </authorList>
    </citation>
    <scope>NUCLEOTIDE SEQUENCE</scope>
    <source>
        <strain evidence="1">SING2019-196</strain>
    </source>
</reference>
<accession>A0AAD3XWS6</accession>
<proteinExistence type="predicted"/>
<name>A0AAD3XWS6_NEPGR</name>
<keyword evidence="2" id="KW-1185">Reference proteome</keyword>
<evidence type="ECO:0000313" key="1">
    <source>
        <dbReference type="EMBL" id="GMH20577.1"/>
    </source>
</evidence>
<protein>
    <submittedName>
        <fullName evidence="1">Uncharacterized protein</fullName>
    </submittedName>
</protein>
<dbReference type="EMBL" id="BSYO01000022">
    <property type="protein sequence ID" value="GMH20577.1"/>
    <property type="molecule type" value="Genomic_DNA"/>
</dbReference>
<comment type="caution">
    <text evidence="1">The sequence shown here is derived from an EMBL/GenBank/DDBJ whole genome shotgun (WGS) entry which is preliminary data.</text>
</comment>
<organism evidence="1 2">
    <name type="scientific">Nepenthes gracilis</name>
    <name type="common">Slender pitcher plant</name>
    <dbReference type="NCBI Taxonomy" id="150966"/>
    <lineage>
        <taxon>Eukaryota</taxon>
        <taxon>Viridiplantae</taxon>
        <taxon>Streptophyta</taxon>
        <taxon>Embryophyta</taxon>
        <taxon>Tracheophyta</taxon>
        <taxon>Spermatophyta</taxon>
        <taxon>Magnoliopsida</taxon>
        <taxon>eudicotyledons</taxon>
        <taxon>Gunneridae</taxon>
        <taxon>Pentapetalae</taxon>
        <taxon>Caryophyllales</taxon>
        <taxon>Nepenthaceae</taxon>
        <taxon>Nepenthes</taxon>
    </lineage>
</organism>
<dbReference type="AlphaFoldDB" id="A0AAD3XWS6"/>